<accession>A0A066UYR2</accession>
<keyword evidence="6" id="KW-0864">Zinc transport</keyword>
<dbReference type="RefSeq" id="WP_032550361.1">
    <property type="nucleotide sequence ID" value="NZ_BTGL01000008.1"/>
</dbReference>
<evidence type="ECO:0000256" key="8">
    <source>
        <dbReference type="ARBA" id="ARBA00023136"/>
    </source>
</evidence>
<proteinExistence type="inferred from homology"/>
<dbReference type="OrthoDB" id="268546at2"/>
<evidence type="ECO:0000256" key="2">
    <source>
        <dbReference type="ARBA" id="ARBA00010212"/>
    </source>
</evidence>
<feature type="transmembrane region" description="Helical" evidence="9">
    <location>
        <begin position="76"/>
        <end position="102"/>
    </location>
</feature>
<evidence type="ECO:0000313" key="13">
    <source>
        <dbReference type="EMBL" id="KDN29413.1"/>
    </source>
</evidence>
<feature type="transmembrane region" description="Helical" evidence="9">
    <location>
        <begin position="114"/>
        <end position="135"/>
    </location>
</feature>
<sequence>MCDRTNQNENRVLMFSALLASGFALGGLALGLIVGSLVIVFDGVYSLISLLLTLLSLAASKYINRPSDSNFPFGRAIIEPIVIAFKAAVILIVVGYSLYSAVGALMTGGREVDASIATIFGALNVLGCGYAWWYIANKSKSFSSGLIEAESKQWQMDTLLSVAVTAGFVAAWLITLSPYAEFAVYADPMMMVLMSFYFIKVPFDMLKQAMRELLMMSANKEICEKVDENVIAVDKEAEQDLELKGVTKVGQELRINVDIHTNNQETIAVNDIEKTRRLLKRRLSKMPYELKLNLSIAS</sequence>
<evidence type="ECO:0000256" key="7">
    <source>
        <dbReference type="ARBA" id="ARBA00022989"/>
    </source>
</evidence>
<comment type="similarity">
    <text evidence="2">Belongs to the cation diffusion facilitator (CDF) transporter (TC 2.A.4) family. FieF subfamily.</text>
</comment>
<evidence type="ECO:0000313" key="12">
    <source>
        <dbReference type="EMBL" id="KAB0301798.1"/>
    </source>
</evidence>
<evidence type="ECO:0000256" key="5">
    <source>
        <dbReference type="ARBA" id="ARBA00022692"/>
    </source>
</evidence>
<dbReference type="InterPro" id="IPR027469">
    <property type="entry name" value="Cation_efflux_TMD_sf"/>
</dbReference>
<dbReference type="InterPro" id="IPR002524">
    <property type="entry name" value="Cation_efflux"/>
</dbReference>
<reference evidence="13 14" key="1">
    <citation type="submission" date="2014-02" db="EMBL/GenBank/DDBJ databases">
        <title>Vibrio fortis Dalian14 Genome Sequencing.</title>
        <authorList>
            <person name="Wang Y."/>
            <person name="Song L."/>
            <person name="Liu G."/>
            <person name="Ding J."/>
        </authorList>
    </citation>
    <scope>NUCLEOTIDE SEQUENCE [LARGE SCALE GENOMIC DNA]</scope>
    <source>
        <strain evidence="13 14">Dalian14</strain>
    </source>
</reference>
<dbReference type="Proteomes" id="UP000027219">
    <property type="component" value="Unassembled WGS sequence"/>
</dbReference>
<evidence type="ECO:0000259" key="10">
    <source>
        <dbReference type="Pfam" id="PF01545"/>
    </source>
</evidence>
<dbReference type="Proteomes" id="UP000326687">
    <property type="component" value="Unassembled WGS sequence"/>
</dbReference>
<dbReference type="GO" id="GO:0005886">
    <property type="term" value="C:plasma membrane"/>
    <property type="evidence" value="ECO:0007669"/>
    <property type="project" value="TreeGrafter"/>
</dbReference>
<dbReference type="PANTHER" id="PTHR43840">
    <property type="entry name" value="MITOCHONDRIAL METAL TRANSPORTER 1-RELATED"/>
    <property type="match status" value="1"/>
</dbReference>
<evidence type="ECO:0000256" key="1">
    <source>
        <dbReference type="ARBA" id="ARBA00004141"/>
    </source>
</evidence>
<evidence type="ECO:0000313" key="11">
    <source>
        <dbReference type="EMBL" id="KAB0292046.1"/>
    </source>
</evidence>
<evidence type="ECO:0000313" key="14">
    <source>
        <dbReference type="Proteomes" id="UP000027219"/>
    </source>
</evidence>
<evidence type="ECO:0000256" key="4">
    <source>
        <dbReference type="ARBA" id="ARBA00022496"/>
    </source>
</evidence>
<keyword evidence="14" id="KW-1185">Reference proteome</keyword>
<dbReference type="InterPro" id="IPR050291">
    <property type="entry name" value="CDF_Transporter"/>
</dbReference>
<dbReference type="NCBIfam" id="TIGR01297">
    <property type="entry name" value="CDF"/>
    <property type="match status" value="1"/>
</dbReference>
<dbReference type="EMBL" id="VWSE01000002">
    <property type="protein sequence ID" value="KAB0292046.1"/>
    <property type="molecule type" value="Genomic_DNA"/>
</dbReference>
<keyword evidence="5 9" id="KW-0812">Transmembrane</keyword>
<dbReference type="GO" id="GO:0015086">
    <property type="term" value="F:cadmium ion transmembrane transporter activity"/>
    <property type="evidence" value="ECO:0007669"/>
    <property type="project" value="TreeGrafter"/>
</dbReference>
<dbReference type="Pfam" id="PF01545">
    <property type="entry name" value="Cation_efflux"/>
    <property type="match status" value="1"/>
</dbReference>
<organism evidence="13 14">
    <name type="scientific">Vibrio fortis</name>
    <dbReference type="NCBI Taxonomy" id="212667"/>
    <lineage>
        <taxon>Bacteria</taxon>
        <taxon>Pseudomonadati</taxon>
        <taxon>Pseudomonadota</taxon>
        <taxon>Gammaproteobacteria</taxon>
        <taxon>Vibrionales</taxon>
        <taxon>Vibrionaceae</taxon>
        <taxon>Vibrio</taxon>
    </lineage>
</organism>
<evidence type="ECO:0000313" key="16">
    <source>
        <dbReference type="Proteomes" id="UP000326789"/>
    </source>
</evidence>
<dbReference type="Gene3D" id="1.20.1510.10">
    <property type="entry name" value="Cation efflux protein transmembrane domain"/>
    <property type="match status" value="1"/>
</dbReference>
<protein>
    <submittedName>
        <fullName evidence="11">Cation diffusion facilitator family transporter</fullName>
    </submittedName>
    <submittedName>
        <fullName evidence="13">Cobalt-zinc-cadmium resistance protein</fullName>
    </submittedName>
</protein>
<evidence type="ECO:0000256" key="6">
    <source>
        <dbReference type="ARBA" id="ARBA00022906"/>
    </source>
</evidence>
<keyword evidence="7 9" id="KW-1133">Transmembrane helix</keyword>
<keyword evidence="3" id="KW-0813">Transport</keyword>
<keyword evidence="6" id="KW-0406">Ion transport</keyword>
<gene>
    <name evidence="11" type="ORF">F2P58_02635</name>
    <name evidence="12" type="ORF">F2Z80_22445</name>
    <name evidence="13" type="ORF">VFDL14_14650</name>
</gene>
<evidence type="ECO:0000313" key="15">
    <source>
        <dbReference type="Proteomes" id="UP000326687"/>
    </source>
</evidence>
<feature type="domain" description="Cation efflux protein transmembrane" evidence="10">
    <location>
        <begin position="14"/>
        <end position="214"/>
    </location>
</feature>
<keyword evidence="8 9" id="KW-0472">Membrane</keyword>
<feature type="transmembrane region" description="Helical" evidence="9">
    <location>
        <begin position="182"/>
        <end position="203"/>
    </location>
</feature>
<feature type="transmembrane region" description="Helical" evidence="9">
    <location>
        <begin position="44"/>
        <end position="64"/>
    </location>
</feature>
<evidence type="ECO:0000256" key="3">
    <source>
        <dbReference type="ARBA" id="ARBA00022448"/>
    </source>
</evidence>
<dbReference type="InterPro" id="IPR058533">
    <property type="entry name" value="Cation_efflux_TM"/>
</dbReference>
<dbReference type="GO" id="GO:0015093">
    <property type="term" value="F:ferrous iron transmembrane transporter activity"/>
    <property type="evidence" value="ECO:0007669"/>
    <property type="project" value="TreeGrafter"/>
</dbReference>
<dbReference type="PANTHER" id="PTHR43840:SF15">
    <property type="entry name" value="MITOCHONDRIAL METAL TRANSPORTER 1-RELATED"/>
    <property type="match status" value="1"/>
</dbReference>
<feature type="transmembrane region" description="Helical" evidence="9">
    <location>
        <begin position="156"/>
        <end position="176"/>
    </location>
</feature>
<reference evidence="11 16" key="3">
    <citation type="submission" date="2019-09" db="EMBL/GenBank/DDBJ databases">
        <title>Whole genome sequence of Vibrio fortis.</title>
        <authorList>
            <person name="Das S.K."/>
        </authorList>
    </citation>
    <scope>NUCLEOTIDE SEQUENCE [LARGE SCALE GENOMIC DNA]</scope>
    <source>
        <strain evidence="11 16">AN60</strain>
    </source>
</reference>
<keyword evidence="4" id="KW-0410">Iron transport</keyword>
<comment type="subcellular location">
    <subcellularLocation>
        <location evidence="1">Membrane</location>
        <topology evidence="1">Multi-pass membrane protein</topology>
    </subcellularLocation>
</comment>
<dbReference type="Proteomes" id="UP000326789">
    <property type="component" value="Unassembled WGS sequence"/>
</dbReference>
<dbReference type="EMBL" id="JFFR01000009">
    <property type="protein sequence ID" value="KDN29413.1"/>
    <property type="molecule type" value="Genomic_DNA"/>
</dbReference>
<evidence type="ECO:0000256" key="9">
    <source>
        <dbReference type="SAM" id="Phobius"/>
    </source>
</evidence>
<feature type="transmembrane region" description="Helical" evidence="9">
    <location>
        <begin position="12"/>
        <end position="38"/>
    </location>
</feature>
<keyword evidence="4" id="KW-0408">Iron</keyword>
<keyword evidence="6" id="KW-0862">Zinc</keyword>
<dbReference type="EMBL" id="VXDD01000003">
    <property type="protein sequence ID" value="KAB0301798.1"/>
    <property type="molecule type" value="Genomic_DNA"/>
</dbReference>
<reference evidence="12 15" key="2">
    <citation type="submission" date="2019-09" db="EMBL/GenBank/DDBJ databases">
        <title>Vibrio Fortis S7-72.</title>
        <authorList>
            <person name="Das S.K."/>
        </authorList>
    </citation>
    <scope>NUCLEOTIDE SEQUENCE [LARGE SCALE GENOMIC DNA]</scope>
    <source>
        <strain evidence="12 15">S7-72</strain>
    </source>
</reference>
<dbReference type="SUPFAM" id="SSF161111">
    <property type="entry name" value="Cation efflux protein transmembrane domain-like"/>
    <property type="match status" value="1"/>
</dbReference>
<name>A0A066UYR2_9VIBR</name>
<comment type="caution">
    <text evidence="13">The sequence shown here is derived from an EMBL/GenBank/DDBJ whole genome shotgun (WGS) entry which is preliminary data.</text>
</comment>
<dbReference type="GO" id="GO:0015341">
    <property type="term" value="F:zinc efflux antiporter activity"/>
    <property type="evidence" value="ECO:0007669"/>
    <property type="project" value="TreeGrafter"/>
</dbReference>
<dbReference type="GO" id="GO:0006882">
    <property type="term" value="P:intracellular zinc ion homeostasis"/>
    <property type="evidence" value="ECO:0007669"/>
    <property type="project" value="TreeGrafter"/>
</dbReference>
<dbReference type="AlphaFoldDB" id="A0A066UYR2"/>